<keyword evidence="5" id="KW-1185">Reference proteome</keyword>
<proteinExistence type="inferred from homology"/>
<organism evidence="4 5">
    <name type="scientific">Sistotremastrum niveocremeum HHB9708</name>
    <dbReference type="NCBI Taxonomy" id="1314777"/>
    <lineage>
        <taxon>Eukaryota</taxon>
        <taxon>Fungi</taxon>
        <taxon>Dikarya</taxon>
        <taxon>Basidiomycota</taxon>
        <taxon>Agaricomycotina</taxon>
        <taxon>Agaricomycetes</taxon>
        <taxon>Sistotremastrales</taxon>
        <taxon>Sistotremastraceae</taxon>
        <taxon>Sertulicium</taxon>
        <taxon>Sertulicium niveocremeum</taxon>
    </lineage>
</organism>
<dbReference type="Pfam" id="PF23441">
    <property type="entry name" value="SDR"/>
    <property type="match status" value="1"/>
</dbReference>
<keyword evidence="3" id="KW-0560">Oxidoreductase</keyword>
<protein>
    <submittedName>
        <fullName evidence="4">Short-chain dehydrogenase/reductase SDR</fullName>
    </submittedName>
</protein>
<dbReference type="InterPro" id="IPR057571">
    <property type="entry name" value="SDR_PhqE-like"/>
</dbReference>
<evidence type="ECO:0000256" key="1">
    <source>
        <dbReference type="ARBA" id="ARBA00006484"/>
    </source>
</evidence>
<evidence type="ECO:0000256" key="3">
    <source>
        <dbReference type="ARBA" id="ARBA00023002"/>
    </source>
</evidence>
<reference evidence="4 5" key="1">
    <citation type="journal article" date="2016" name="Mol. Biol. Evol.">
        <title>Comparative Genomics of Early-Diverging Mushroom-Forming Fungi Provides Insights into the Origins of Lignocellulose Decay Capabilities.</title>
        <authorList>
            <person name="Nagy L.G."/>
            <person name="Riley R."/>
            <person name="Tritt A."/>
            <person name="Adam C."/>
            <person name="Daum C."/>
            <person name="Floudas D."/>
            <person name="Sun H."/>
            <person name="Yadav J.S."/>
            <person name="Pangilinan J."/>
            <person name="Larsson K.H."/>
            <person name="Matsuura K."/>
            <person name="Barry K."/>
            <person name="Labutti K."/>
            <person name="Kuo R."/>
            <person name="Ohm R.A."/>
            <person name="Bhattacharya S.S."/>
            <person name="Shirouzu T."/>
            <person name="Yoshinaga Y."/>
            <person name="Martin F.M."/>
            <person name="Grigoriev I.V."/>
            <person name="Hibbett D.S."/>
        </authorList>
    </citation>
    <scope>NUCLEOTIDE SEQUENCE [LARGE SCALE GENOMIC DNA]</scope>
    <source>
        <strain evidence="4 5">HHB9708</strain>
    </source>
</reference>
<dbReference type="GO" id="GO:0016491">
    <property type="term" value="F:oxidoreductase activity"/>
    <property type="evidence" value="ECO:0007669"/>
    <property type="project" value="UniProtKB-KW"/>
</dbReference>
<dbReference type="STRING" id="1314777.A0A164V3K0"/>
<evidence type="ECO:0000256" key="2">
    <source>
        <dbReference type="ARBA" id="ARBA00022857"/>
    </source>
</evidence>
<sequence>MTSLKNQTVVVVGGTSGIGFAVALASLHAQASHVIVVSSTTDKVSDAVKRLTAIATEHRLNGTVTGSNLDVGSAEDVKKFFKKIGEIDHVVYTSGDALKLGFKDVDLGTLKETFDVRFWSAALVAQQAQIKAGGSITLTGGVASIKPPVDWPIIAGVSGAIDSLVRGLAVDLAPVRVNSVSPGAIVTESWDRMPSHFKDKLVADLSEKLLVKHVGQPAEIADAYVFLMKCGFITGETISVNGGHTLS</sequence>
<keyword evidence="2" id="KW-0521">NADP</keyword>
<dbReference type="AlphaFoldDB" id="A0A164V3K0"/>
<accession>A0A164V3K0</accession>
<dbReference type="SUPFAM" id="SSF51735">
    <property type="entry name" value="NAD(P)-binding Rossmann-fold domains"/>
    <property type="match status" value="1"/>
</dbReference>
<comment type="similarity">
    <text evidence="1">Belongs to the short-chain dehydrogenases/reductases (SDR) family.</text>
</comment>
<evidence type="ECO:0000313" key="4">
    <source>
        <dbReference type="EMBL" id="KZS93782.1"/>
    </source>
</evidence>
<dbReference type="OrthoDB" id="294295at2759"/>
<dbReference type="PRINTS" id="PR00081">
    <property type="entry name" value="GDHRDH"/>
</dbReference>
<gene>
    <name evidence="4" type="ORF">SISNIDRAFT_465941</name>
</gene>
<dbReference type="InterPro" id="IPR051122">
    <property type="entry name" value="SDR_DHRS6-like"/>
</dbReference>
<evidence type="ECO:0000313" key="5">
    <source>
        <dbReference type="Proteomes" id="UP000076722"/>
    </source>
</evidence>
<dbReference type="InterPro" id="IPR002347">
    <property type="entry name" value="SDR_fam"/>
</dbReference>
<dbReference type="Gene3D" id="3.40.50.720">
    <property type="entry name" value="NAD(P)-binding Rossmann-like Domain"/>
    <property type="match status" value="1"/>
</dbReference>
<name>A0A164V3K0_9AGAM</name>
<dbReference type="PANTHER" id="PTHR43477:SF1">
    <property type="entry name" value="DIHYDROANTICAPSIN 7-DEHYDROGENASE"/>
    <property type="match status" value="1"/>
</dbReference>
<dbReference type="InterPro" id="IPR036291">
    <property type="entry name" value="NAD(P)-bd_dom_sf"/>
</dbReference>
<dbReference type="PANTHER" id="PTHR43477">
    <property type="entry name" value="DIHYDROANTICAPSIN 7-DEHYDROGENASE"/>
    <property type="match status" value="1"/>
</dbReference>
<dbReference type="Proteomes" id="UP000076722">
    <property type="component" value="Unassembled WGS sequence"/>
</dbReference>
<dbReference type="EMBL" id="KV419406">
    <property type="protein sequence ID" value="KZS93782.1"/>
    <property type="molecule type" value="Genomic_DNA"/>
</dbReference>